<accession>A0A067NAI5</accession>
<dbReference type="AlphaFoldDB" id="A0A067NAI5"/>
<protein>
    <recommendedName>
        <fullName evidence="4">Zn(2)-C6 fungal-type domain-containing protein</fullName>
    </recommendedName>
</protein>
<feature type="compositionally biased region" description="Polar residues" evidence="3">
    <location>
        <begin position="201"/>
        <end position="210"/>
    </location>
</feature>
<feature type="domain" description="Zn(2)-C6 fungal-type" evidence="4">
    <location>
        <begin position="41"/>
        <end position="76"/>
    </location>
</feature>
<dbReference type="STRING" id="930990.A0A067NAI5"/>
<reference evidence="6" key="1">
    <citation type="journal article" date="2014" name="Proc. Natl. Acad. Sci. U.S.A.">
        <title>Extensive sampling of basidiomycete genomes demonstrates inadequacy of the white-rot/brown-rot paradigm for wood decay fungi.</title>
        <authorList>
            <person name="Riley R."/>
            <person name="Salamov A.A."/>
            <person name="Brown D.W."/>
            <person name="Nagy L.G."/>
            <person name="Floudas D."/>
            <person name="Held B.W."/>
            <person name="Levasseur A."/>
            <person name="Lombard V."/>
            <person name="Morin E."/>
            <person name="Otillar R."/>
            <person name="Lindquist E.A."/>
            <person name="Sun H."/>
            <person name="LaButti K.M."/>
            <person name="Schmutz J."/>
            <person name="Jabbour D."/>
            <person name="Luo H."/>
            <person name="Baker S.E."/>
            <person name="Pisabarro A.G."/>
            <person name="Walton J.D."/>
            <person name="Blanchette R.A."/>
            <person name="Henrissat B."/>
            <person name="Martin F."/>
            <person name="Cullen D."/>
            <person name="Hibbett D.S."/>
            <person name="Grigoriev I.V."/>
        </authorList>
    </citation>
    <scope>NUCLEOTIDE SEQUENCE [LARGE SCALE GENOMIC DNA]</scope>
    <source>
        <strain evidence="6">FD-172 SS1</strain>
    </source>
</reference>
<dbReference type="PROSITE" id="PS00463">
    <property type="entry name" value="ZN2_CY6_FUNGAL_1"/>
    <property type="match status" value="1"/>
</dbReference>
<feature type="compositionally biased region" description="Polar residues" evidence="3">
    <location>
        <begin position="159"/>
        <end position="171"/>
    </location>
</feature>
<dbReference type="HOGENOM" id="CLU_018104_1_0_1"/>
<feature type="compositionally biased region" description="Basic residues" evidence="3">
    <location>
        <begin position="186"/>
        <end position="197"/>
    </location>
</feature>
<dbReference type="PANTHER" id="PTHR46910:SF40">
    <property type="entry name" value="ZN(II)2CYS6 TRANSCRIPTION FACTOR (EUROFUNG)"/>
    <property type="match status" value="1"/>
</dbReference>
<gene>
    <name evidence="5" type="ORF">BOTBODRAFT_50846</name>
</gene>
<dbReference type="InParanoid" id="A0A067NAI5"/>
<keyword evidence="6" id="KW-1185">Reference proteome</keyword>
<dbReference type="Pfam" id="PF00172">
    <property type="entry name" value="Zn_clus"/>
    <property type="match status" value="1"/>
</dbReference>
<dbReference type="Pfam" id="PF04082">
    <property type="entry name" value="Fungal_trans"/>
    <property type="match status" value="1"/>
</dbReference>
<dbReference type="SUPFAM" id="SSF57701">
    <property type="entry name" value="Zn2/Cys6 DNA-binding domain"/>
    <property type="match status" value="1"/>
</dbReference>
<keyword evidence="1" id="KW-0479">Metal-binding</keyword>
<dbReference type="SMART" id="SM00906">
    <property type="entry name" value="Fungal_trans"/>
    <property type="match status" value="1"/>
</dbReference>
<feature type="compositionally biased region" description="Polar residues" evidence="3">
    <location>
        <begin position="217"/>
        <end position="226"/>
    </location>
</feature>
<dbReference type="GO" id="GO:0008270">
    <property type="term" value="F:zinc ion binding"/>
    <property type="evidence" value="ECO:0007669"/>
    <property type="project" value="InterPro"/>
</dbReference>
<dbReference type="GO" id="GO:0006351">
    <property type="term" value="P:DNA-templated transcription"/>
    <property type="evidence" value="ECO:0007669"/>
    <property type="project" value="InterPro"/>
</dbReference>
<dbReference type="GO" id="GO:0003677">
    <property type="term" value="F:DNA binding"/>
    <property type="evidence" value="ECO:0007669"/>
    <property type="project" value="InterPro"/>
</dbReference>
<feature type="compositionally biased region" description="Low complexity" evidence="3">
    <location>
        <begin position="235"/>
        <end position="246"/>
    </location>
</feature>
<name>A0A067NAI5_BOTB1</name>
<dbReference type="CDD" id="cd00067">
    <property type="entry name" value="GAL4"/>
    <property type="match status" value="1"/>
</dbReference>
<evidence type="ECO:0000256" key="3">
    <source>
        <dbReference type="SAM" id="MobiDB-lite"/>
    </source>
</evidence>
<feature type="compositionally biased region" description="Basic and acidic residues" evidence="3">
    <location>
        <begin position="1"/>
        <end position="19"/>
    </location>
</feature>
<sequence>MPAARTKKEESPSSEDGTKDSPTGLNKDGSDKPKRKRQSQSCDACRARKVRCARDNPDDSHQSCKHCIALGIKCTYDYQPKKRGPPNLYLRRLQEAAAAAAAANQQKNDPHGTADSLNGLSVLSGPGQLTLPISIPSSQTPTSNVSSPFLDPSLGGNGSSPLQSHLQSSRYPISGDTFGHQNNHAIQHHQSQRHHSFSHSVNTYDSSQMNGHGGRPRSNTISSHGGETNGLMADSSPSLLSTSSPPTMAEGYPSYPLYNWPAPSPFPPPMQKHAGSHSANSPPPSLAHYYRPRSLDEIAPREQLMLIIALFFDFVHPLTPCVHKPSFMTDLHSRREERDPLFFALVMSVVASTLVQVPRSYLPMDRPAVRRLAQNCSEASRHVTVASYDPPTSMHVVVRYLDTVYHFCEGHDATSHASFGEAAHIAVTLHMHEEASYEGLDPIESEIRRRTFWLLFGADKSMSILLGRPICLRDEDCTLHFPKEVDDEYITLNGILPQPPGKTAIICGLNYITRIFALLGEILVRIRVDKRSPPTGTFATARLDEVRNLHNSIMNVLAHAPVHLRLKPATPIGMSGSLSQGSGAGGVDYDYGGAGFRKATFAEVKDFFDNPNASRENASNPFLVMQANLYVTQQLVRFVIEQYRDELTTSIRAQSGDAAAETELQQRSWNSDDREAVASDLLNILHSIPIQSIATNGPSLVHKVRFVASTLLDAVRKAETAPASAARAHAYLWDFLSILSEIERNYLLDDDRDGAASGDSLMGN</sequence>
<dbReference type="SMART" id="SM00066">
    <property type="entry name" value="GAL4"/>
    <property type="match status" value="1"/>
</dbReference>
<evidence type="ECO:0000256" key="2">
    <source>
        <dbReference type="ARBA" id="ARBA00023242"/>
    </source>
</evidence>
<dbReference type="PANTHER" id="PTHR46910">
    <property type="entry name" value="TRANSCRIPTION FACTOR PDR1"/>
    <property type="match status" value="1"/>
</dbReference>
<evidence type="ECO:0000313" key="5">
    <source>
        <dbReference type="EMBL" id="KDQ20786.1"/>
    </source>
</evidence>
<dbReference type="CDD" id="cd12148">
    <property type="entry name" value="fungal_TF_MHR"/>
    <property type="match status" value="1"/>
</dbReference>
<proteinExistence type="predicted"/>
<feature type="compositionally biased region" description="Low complexity" evidence="3">
    <location>
        <begin position="132"/>
        <end position="143"/>
    </location>
</feature>
<feature type="region of interest" description="Disordered" evidence="3">
    <location>
        <begin position="100"/>
        <end position="246"/>
    </location>
</feature>
<evidence type="ECO:0000259" key="4">
    <source>
        <dbReference type="PROSITE" id="PS50048"/>
    </source>
</evidence>
<organism evidence="5 6">
    <name type="scientific">Botryobasidium botryosum (strain FD-172 SS1)</name>
    <dbReference type="NCBI Taxonomy" id="930990"/>
    <lineage>
        <taxon>Eukaryota</taxon>
        <taxon>Fungi</taxon>
        <taxon>Dikarya</taxon>
        <taxon>Basidiomycota</taxon>
        <taxon>Agaricomycotina</taxon>
        <taxon>Agaricomycetes</taxon>
        <taxon>Cantharellales</taxon>
        <taxon>Botryobasidiaceae</taxon>
        <taxon>Botryobasidium</taxon>
    </lineage>
</organism>
<evidence type="ECO:0000256" key="1">
    <source>
        <dbReference type="ARBA" id="ARBA00022723"/>
    </source>
</evidence>
<keyword evidence="2" id="KW-0539">Nucleus</keyword>
<dbReference type="GO" id="GO:0000981">
    <property type="term" value="F:DNA-binding transcription factor activity, RNA polymerase II-specific"/>
    <property type="evidence" value="ECO:0007669"/>
    <property type="project" value="InterPro"/>
</dbReference>
<dbReference type="InterPro" id="IPR036864">
    <property type="entry name" value="Zn2-C6_fun-type_DNA-bd_sf"/>
</dbReference>
<dbReference type="Gene3D" id="4.10.240.10">
    <property type="entry name" value="Zn(2)-C6 fungal-type DNA-binding domain"/>
    <property type="match status" value="1"/>
</dbReference>
<dbReference type="Proteomes" id="UP000027195">
    <property type="component" value="Unassembled WGS sequence"/>
</dbReference>
<dbReference type="InterPro" id="IPR007219">
    <property type="entry name" value="XnlR_reg_dom"/>
</dbReference>
<dbReference type="InterPro" id="IPR001138">
    <property type="entry name" value="Zn2Cys6_DnaBD"/>
</dbReference>
<dbReference type="InterPro" id="IPR050987">
    <property type="entry name" value="AtrR-like"/>
</dbReference>
<dbReference type="OrthoDB" id="1708823at2759"/>
<feature type="region of interest" description="Disordered" evidence="3">
    <location>
        <begin position="1"/>
        <end position="46"/>
    </location>
</feature>
<evidence type="ECO:0000313" key="6">
    <source>
        <dbReference type="Proteomes" id="UP000027195"/>
    </source>
</evidence>
<dbReference type="EMBL" id="KL198017">
    <property type="protein sequence ID" value="KDQ20786.1"/>
    <property type="molecule type" value="Genomic_DNA"/>
</dbReference>
<dbReference type="PROSITE" id="PS50048">
    <property type="entry name" value="ZN2_CY6_FUNGAL_2"/>
    <property type="match status" value="1"/>
</dbReference>